<comment type="subcellular location">
    <subcellularLocation>
        <location evidence="1">Membrane</location>
        <topology evidence="1">Multi-pass membrane protein</topology>
    </subcellularLocation>
</comment>
<dbReference type="InterPro" id="IPR006214">
    <property type="entry name" value="Bax_inhibitor_1-related"/>
</dbReference>
<evidence type="ECO:0000256" key="4">
    <source>
        <dbReference type="ARBA" id="ARBA00022989"/>
    </source>
</evidence>
<dbReference type="PANTHER" id="PTHR23291">
    <property type="entry name" value="BAX INHIBITOR-RELATED"/>
    <property type="match status" value="1"/>
</dbReference>
<sequence>MVSRFRMSQGGSSRFFDPNVLLRFQDIEKPVQIHLKNVYSLLSVGLIAATIGAYVFTFSPFIQTYAFGLLLLSALASIASCCYIMFTQHTESQLWNRVVAFLIFTFSSGIGLGPLVNFAIHVNPSTLPAALLGTAIIFVAFSLASLLTRKRYFVYLGGILGTAIGVISTFGLMNIFLRSQALFQAELYLSFVIFCAFVVYDTQLIVFKRQLGDTDFVRHALDLFVDVIELFRHLLIILNSKRVMMNHIFPTVISAFHLLQHGDIYYMAACCFV</sequence>
<evidence type="ECO:0000256" key="3">
    <source>
        <dbReference type="ARBA" id="ARBA00022692"/>
    </source>
</evidence>
<accession>A0A5K3EXM3</accession>
<feature type="transmembrane region" description="Helical" evidence="6">
    <location>
        <begin position="98"/>
        <end position="120"/>
    </location>
</feature>
<dbReference type="GO" id="GO:0016020">
    <property type="term" value="C:membrane"/>
    <property type="evidence" value="ECO:0007669"/>
    <property type="project" value="UniProtKB-SubCell"/>
</dbReference>
<dbReference type="AlphaFoldDB" id="A0A5K3EXM3"/>
<evidence type="ECO:0000256" key="5">
    <source>
        <dbReference type="ARBA" id="ARBA00023136"/>
    </source>
</evidence>
<comment type="similarity">
    <text evidence="2 6">Belongs to the BI1 family.</text>
</comment>
<proteinExistence type="inferred from homology"/>
<reference evidence="7" key="1">
    <citation type="submission" date="2019-11" db="UniProtKB">
        <authorList>
            <consortium name="WormBaseParasite"/>
        </authorList>
    </citation>
    <scope>IDENTIFICATION</scope>
</reference>
<dbReference type="WBParaSite" id="MCU_003937-RB">
    <property type="protein sequence ID" value="MCU_003937-RB"/>
    <property type="gene ID" value="MCU_003937"/>
</dbReference>
<feature type="transmembrane region" description="Helical" evidence="6">
    <location>
        <begin position="126"/>
        <end position="146"/>
    </location>
</feature>
<evidence type="ECO:0000256" key="1">
    <source>
        <dbReference type="ARBA" id="ARBA00004141"/>
    </source>
</evidence>
<dbReference type="PANTHER" id="PTHR23291:SF32">
    <property type="entry name" value="BAX INHIBITOR 1"/>
    <property type="match status" value="1"/>
</dbReference>
<name>A0A5K3EXM3_MESCO</name>
<organism evidence="7">
    <name type="scientific">Mesocestoides corti</name>
    <name type="common">Flatworm</name>
    <dbReference type="NCBI Taxonomy" id="53468"/>
    <lineage>
        <taxon>Eukaryota</taxon>
        <taxon>Metazoa</taxon>
        <taxon>Spiralia</taxon>
        <taxon>Lophotrochozoa</taxon>
        <taxon>Platyhelminthes</taxon>
        <taxon>Cestoda</taxon>
        <taxon>Eucestoda</taxon>
        <taxon>Cyclophyllidea</taxon>
        <taxon>Mesocestoididae</taxon>
        <taxon>Mesocestoides</taxon>
    </lineage>
</organism>
<evidence type="ECO:0000256" key="6">
    <source>
        <dbReference type="RuleBase" id="RU004379"/>
    </source>
</evidence>
<protein>
    <submittedName>
        <fullName evidence="7">Bax inhibitor 1</fullName>
    </submittedName>
</protein>
<evidence type="ECO:0000256" key="2">
    <source>
        <dbReference type="ARBA" id="ARBA00010350"/>
    </source>
</evidence>
<evidence type="ECO:0000313" key="7">
    <source>
        <dbReference type="WBParaSite" id="MCU_003937-RB"/>
    </source>
</evidence>
<feature type="transmembrane region" description="Helical" evidence="6">
    <location>
        <begin position="38"/>
        <end position="59"/>
    </location>
</feature>
<feature type="transmembrane region" description="Helical" evidence="6">
    <location>
        <begin position="182"/>
        <end position="200"/>
    </location>
</feature>
<keyword evidence="5 6" id="KW-0472">Membrane</keyword>
<dbReference type="Pfam" id="PF01027">
    <property type="entry name" value="Bax1-I"/>
    <property type="match status" value="1"/>
</dbReference>
<keyword evidence="4 6" id="KW-1133">Transmembrane helix</keyword>
<feature type="transmembrane region" description="Helical" evidence="6">
    <location>
        <begin position="153"/>
        <end position="176"/>
    </location>
</feature>
<feature type="transmembrane region" description="Helical" evidence="6">
    <location>
        <begin position="65"/>
        <end position="86"/>
    </location>
</feature>
<keyword evidence="3 6" id="KW-0812">Transmembrane</keyword>